<evidence type="ECO:0000259" key="4">
    <source>
        <dbReference type="Pfam" id="PF07726"/>
    </source>
</evidence>
<dbReference type="Proteomes" id="UP000184357">
    <property type="component" value="Unassembled WGS sequence"/>
</dbReference>
<feature type="compositionally biased region" description="Basic and acidic residues" evidence="3">
    <location>
        <begin position="31"/>
        <end position="43"/>
    </location>
</feature>
<dbReference type="PANTHER" id="PTHR42759:SF5">
    <property type="entry name" value="METHANOL DEHYDROGENASE REGULATOR"/>
    <property type="match status" value="1"/>
</dbReference>
<feature type="domain" description="ChlI/MoxR AAA lid" evidence="5">
    <location>
        <begin position="279"/>
        <end position="339"/>
    </location>
</feature>
<accession>A0A1M5LTL7</accession>
<dbReference type="GO" id="GO:0016887">
    <property type="term" value="F:ATP hydrolysis activity"/>
    <property type="evidence" value="ECO:0007669"/>
    <property type="project" value="InterPro"/>
</dbReference>
<dbReference type="PANTHER" id="PTHR42759">
    <property type="entry name" value="MOXR FAMILY PROTEIN"/>
    <property type="match status" value="1"/>
</dbReference>
<dbReference type="STRING" id="43928.SAMN05443636_0757"/>
<feature type="region of interest" description="Disordered" evidence="3">
    <location>
        <begin position="22"/>
        <end position="48"/>
    </location>
</feature>
<evidence type="ECO:0000256" key="1">
    <source>
        <dbReference type="ARBA" id="ARBA00022741"/>
    </source>
</evidence>
<dbReference type="InterPro" id="IPR027417">
    <property type="entry name" value="P-loop_NTPase"/>
</dbReference>
<evidence type="ECO:0000259" key="5">
    <source>
        <dbReference type="Pfam" id="PF17863"/>
    </source>
</evidence>
<keyword evidence="7" id="KW-1185">Reference proteome</keyword>
<dbReference type="Gene3D" id="1.10.8.80">
    <property type="entry name" value="Magnesium chelatase subunit I, C-Terminal domain"/>
    <property type="match status" value="1"/>
</dbReference>
<proteinExistence type="predicted"/>
<dbReference type="PIRSF" id="PIRSF002849">
    <property type="entry name" value="AAA_ATPase_chaperone_MoxR_prd"/>
    <property type="match status" value="1"/>
</dbReference>
<gene>
    <name evidence="6" type="ORF">SAMN05443636_0757</name>
</gene>
<dbReference type="GO" id="GO:0005524">
    <property type="term" value="F:ATP binding"/>
    <property type="evidence" value="ECO:0007669"/>
    <property type="project" value="UniProtKB-KW"/>
</dbReference>
<name>A0A1M5LTL7_9EURY</name>
<feature type="domain" description="ATPase AAA-3" evidence="4">
    <location>
        <begin position="88"/>
        <end position="217"/>
    </location>
</feature>
<keyword evidence="2" id="KW-0067">ATP-binding</keyword>
<dbReference type="Pfam" id="PF07726">
    <property type="entry name" value="AAA_3"/>
    <property type="match status" value="1"/>
</dbReference>
<dbReference type="EMBL" id="FQWV01000002">
    <property type="protein sequence ID" value="SHG67979.1"/>
    <property type="molecule type" value="Genomic_DNA"/>
</dbReference>
<evidence type="ECO:0000256" key="3">
    <source>
        <dbReference type="SAM" id="MobiDB-lite"/>
    </source>
</evidence>
<dbReference type="InterPro" id="IPR041628">
    <property type="entry name" value="ChlI/MoxR_AAA_lid"/>
</dbReference>
<dbReference type="InterPro" id="IPR050764">
    <property type="entry name" value="CbbQ/NirQ/NorQ/GpvN"/>
</dbReference>
<reference evidence="6 7" key="1">
    <citation type="submission" date="2016-11" db="EMBL/GenBank/DDBJ databases">
        <authorList>
            <person name="Jaros S."/>
            <person name="Januszkiewicz K."/>
            <person name="Wedrychowicz H."/>
        </authorList>
    </citation>
    <scope>NUCLEOTIDE SEQUENCE [LARGE SCALE GENOMIC DNA]</scope>
    <source>
        <strain evidence="6 7">DSM 9297</strain>
    </source>
</reference>
<sequence>MGCERHPEGPHPGVFFRRGVRRVSDAEAEPETDRDAADRDGASHDLAPLPVTEAADLVERVADNVSRVIVGNDAAVEHILVTVLGRGHLLLEDVPGVGKTMLARALATSVDCEFKRVQFTPDLLPSDVTGINVYNQKTGEFEFRPGPVFANIVLGDEINRAPPKTQSALLEAMEEGQVTVDGVTRRLPDPFTVIATQNDVEPGRTYELPLAEIDRFMKKLRLGYPDRADETEILSRTAGEHPIESLEPVATTEELRRARATVGEVGVSEPVREYVTDLATYTREHAQLGVSPRGSIALVRASQARAVIDGRDYVVPDDVQTEARSVFAHRVRPRTGSESGLDVVEDALSSVTVE</sequence>
<dbReference type="CDD" id="cd00009">
    <property type="entry name" value="AAA"/>
    <property type="match status" value="1"/>
</dbReference>
<dbReference type="OrthoDB" id="24581at2157"/>
<dbReference type="FunFam" id="3.40.50.300:FF:000640">
    <property type="entry name" value="MoxR family ATPase"/>
    <property type="match status" value="1"/>
</dbReference>
<evidence type="ECO:0000256" key="2">
    <source>
        <dbReference type="ARBA" id="ARBA00022840"/>
    </source>
</evidence>
<dbReference type="AlphaFoldDB" id="A0A1M5LTL7"/>
<dbReference type="SUPFAM" id="SSF52540">
    <property type="entry name" value="P-loop containing nucleoside triphosphate hydrolases"/>
    <property type="match status" value="1"/>
</dbReference>
<organism evidence="6 7">
    <name type="scientific">Halobaculum gomorrense</name>
    <dbReference type="NCBI Taxonomy" id="43928"/>
    <lineage>
        <taxon>Archaea</taxon>
        <taxon>Methanobacteriati</taxon>
        <taxon>Methanobacteriota</taxon>
        <taxon>Stenosarchaea group</taxon>
        <taxon>Halobacteria</taxon>
        <taxon>Halobacteriales</taxon>
        <taxon>Haloferacaceae</taxon>
        <taxon>Halobaculum</taxon>
    </lineage>
</organism>
<dbReference type="InterPro" id="IPR011703">
    <property type="entry name" value="ATPase_AAA-3"/>
</dbReference>
<evidence type="ECO:0000313" key="7">
    <source>
        <dbReference type="Proteomes" id="UP000184357"/>
    </source>
</evidence>
<dbReference type="Gene3D" id="3.40.50.300">
    <property type="entry name" value="P-loop containing nucleotide triphosphate hydrolases"/>
    <property type="match status" value="1"/>
</dbReference>
<keyword evidence="1" id="KW-0547">Nucleotide-binding</keyword>
<evidence type="ECO:0000313" key="6">
    <source>
        <dbReference type="EMBL" id="SHG67979.1"/>
    </source>
</evidence>
<protein>
    <submittedName>
        <fullName evidence="6">MoxR-like ATPase</fullName>
    </submittedName>
</protein>
<dbReference type="Pfam" id="PF17863">
    <property type="entry name" value="AAA_lid_2"/>
    <property type="match status" value="1"/>
</dbReference>